<dbReference type="InterPro" id="IPR049576">
    <property type="entry name" value="HDC-like"/>
</dbReference>
<proteinExistence type="predicted"/>
<gene>
    <name evidence="2" type="ORF">IV74_GL001566</name>
</gene>
<dbReference type="eggNOG" id="COG0786">
    <property type="taxonomic scope" value="Bacteria"/>
</dbReference>
<accession>A0A0R2I3M5</accession>
<feature type="transmembrane region" description="Helical" evidence="1">
    <location>
        <begin position="363"/>
        <end position="386"/>
    </location>
</feature>
<feature type="transmembrane region" description="Helical" evidence="1">
    <location>
        <begin position="138"/>
        <end position="167"/>
    </location>
</feature>
<keyword evidence="1" id="KW-0472">Membrane</keyword>
<dbReference type="Proteomes" id="UP000051658">
    <property type="component" value="Unassembled WGS sequence"/>
</dbReference>
<feature type="transmembrane region" description="Helical" evidence="1">
    <location>
        <begin position="284"/>
        <end position="305"/>
    </location>
</feature>
<sequence length="387" mass="40870">MNAVLAFTIVMLIWTISDFVSKKTKSLLSSLLVASIIFLIGFKSNLLPKDILPNSSLLALGTTVVGFIIVHIGTMISIEELKQQWKTVVVGVSAIIGIAVALLLVGPLFESRNYAIAAIGAVSGGTISIIIVQEAALALGLLSVAVLPVLISALQGLIGFPLTSIILRKEAKRLQGEYRAGTLKTVKVEAKETEQKSKLPEAFQTTAGTLFVVGVIVLISTLVNNLTGGLLNTFIVALLLGVTLRAFGILKPNILTGIDAYGLMMLAILIIIFGPLATIEPQDLIDLIVPISLSFLVGVSGSILFAIITGKLLGYSLLMSIAVGLTSLYGFPGTMILSQEAAKSIAETEEERLAIEAQILPKMIIAGFSTVTITSVFITSILAGWIQ</sequence>
<dbReference type="RefSeq" id="WP_034570657.1">
    <property type="nucleotide sequence ID" value="NZ_JQBS01000032.1"/>
</dbReference>
<feature type="transmembrane region" description="Helical" evidence="1">
    <location>
        <begin position="84"/>
        <end position="106"/>
    </location>
</feature>
<evidence type="ECO:0000313" key="3">
    <source>
        <dbReference type="Proteomes" id="UP000051658"/>
    </source>
</evidence>
<dbReference type="GeneID" id="89588484"/>
<feature type="transmembrane region" description="Helical" evidence="1">
    <location>
        <begin position="202"/>
        <end position="223"/>
    </location>
</feature>
<feature type="transmembrane region" description="Helical" evidence="1">
    <location>
        <begin position="113"/>
        <end position="132"/>
    </location>
</feature>
<dbReference type="PATRIC" id="fig|1449336.4.peg.1598"/>
<reference evidence="2 3" key="1">
    <citation type="journal article" date="2015" name="Genome Announc.">
        <title>Expanding the biotechnology potential of lactobacilli through comparative genomics of 213 strains and associated genera.</title>
        <authorList>
            <person name="Sun Z."/>
            <person name="Harris H.M."/>
            <person name="McCann A."/>
            <person name="Guo C."/>
            <person name="Argimon S."/>
            <person name="Zhang W."/>
            <person name="Yang X."/>
            <person name="Jeffery I.B."/>
            <person name="Cooney J.C."/>
            <person name="Kagawa T.F."/>
            <person name="Liu W."/>
            <person name="Song Y."/>
            <person name="Salvetti E."/>
            <person name="Wrobel A."/>
            <person name="Rasinkangas P."/>
            <person name="Parkhill J."/>
            <person name="Rea M.C."/>
            <person name="O'Sullivan O."/>
            <person name="Ritari J."/>
            <person name="Douillard F.P."/>
            <person name="Paul Ross R."/>
            <person name="Yang R."/>
            <person name="Briner A.E."/>
            <person name="Felis G.E."/>
            <person name="de Vos W.M."/>
            <person name="Barrangou R."/>
            <person name="Klaenhammer T.R."/>
            <person name="Caufield P.W."/>
            <person name="Cui Y."/>
            <person name="Zhang H."/>
            <person name="O'Toole P.W."/>
        </authorList>
    </citation>
    <scope>NUCLEOTIDE SEQUENCE [LARGE SCALE GENOMIC DNA]</scope>
    <source>
        <strain evidence="2 3">DSM 20623</strain>
    </source>
</reference>
<dbReference type="EMBL" id="JQBS01000032">
    <property type="protein sequence ID" value="KRN56452.1"/>
    <property type="molecule type" value="Genomic_DNA"/>
</dbReference>
<feature type="transmembrane region" description="Helical" evidence="1">
    <location>
        <begin position="312"/>
        <end position="331"/>
    </location>
</feature>
<evidence type="ECO:0000256" key="1">
    <source>
        <dbReference type="SAM" id="Phobius"/>
    </source>
</evidence>
<name>A0A0R2I3M5_CARDV</name>
<dbReference type="AlphaFoldDB" id="A0A0R2I3M5"/>
<keyword evidence="1" id="KW-1133">Transmembrane helix</keyword>
<evidence type="ECO:0000313" key="2">
    <source>
        <dbReference type="EMBL" id="KRN56452.1"/>
    </source>
</evidence>
<comment type="caution">
    <text evidence="2">The sequence shown here is derived from an EMBL/GenBank/DDBJ whole genome shotgun (WGS) entry which is preliminary data.</text>
</comment>
<organism evidence="2 3">
    <name type="scientific">Carnobacterium divergens DSM 20623</name>
    <dbReference type="NCBI Taxonomy" id="1449336"/>
    <lineage>
        <taxon>Bacteria</taxon>
        <taxon>Bacillati</taxon>
        <taxon>Bacillota</taxon>
        <taxon>Bacilli</taxon>
        <taxon>Lactobacillales</taxon>
        <taxon>Carnobacteriaceae</taxon>
        <taxon>Carnobacterium</taxon>
    </lineage>
</organism>
<feature type="transmembrane region" description="Helical" evidence="1">
    <location>
        <begin position="229"/>
        <end position="248"/>
    </location>
</feature>
<feature type="transmembrane region" description="Helical" evidence="1">
    <location>
        <begin position="27"/>
        <end position="46"/>
    </location>
</feature>
<feature type="transmembrane region" description="Helical" evidence="1">
    <location>
        <begin position="260"/>
        <end position="278"/>
    </location>
</feature>
<protein>
    <submittedName>
        <fullName evidence="2">Uncharacterized protein</fullName>
    </submittedName>
</protein>
<feature type="transmembrane region" description="Helical" evidence="1">
    <location>
        <begin position="58"/>
        <end position="78"/>
    </location>
</feature>
<keyword evidence="1" id="KW-0812">Transmembrane</keyword>
<keyword evidence="3" id="KW-1185">Reference proteome</keyword>
<dbReference type="CDD" id="cd21416">
    <property type="entry name" value="HDC_protein"/>
    <property type="match status" value="1"/>
</dbReference>